<keyword evidence="4" id="KW-1185">Reference proteome</keyword>
<dbReference type="InterPro" id="IPR035979">
    <property type="entry name" value="RBD_domain_sf"/>
</dbReference>
<evidence type="ECO:0000313" key="3">
    <source>
        <dbReference type="EMBL" id="KAL2538723.1"/>
    </source>
</evidence>
<feature type="signal peptide" evidence="1">
    <location>
        <begin position="1"/>
        <end position="19"/>
    </location>
</feature>
<keyword evidence="1" id="KW-0732">Signal</keyword>
<dbReference type="InterPro" id="IPR012677">
    <property type="entry name" value="Nucleotide-bd_a/b_plait_sf"/>
</dbReference>
<comment type="caution">
    <text evidence="3">The sequence shown here is derived from an EMBL/GenBank/DDBJ whole genome shotgun (WGS) entry which is preliminary data.</text>
</comment>
<dbReference type="Proteomes" id="UP001604277">
    <property type="component" value="Unassembled WGS sequence"/>
</dbReference>
<proteinExistence type="predicted"/>
<organism evidence="3 4">
    <name type="scientific">Forsythia ovata</name>
    <dbReference type="NCBI Taxonomy" id="205694"/>
    <lineage>
        <taxon>Eukaryota</taxon>
        <taxon>Viridiplantae</taxon>
        <taxon>Streptophyta</taxon>
        <taxon>Embryophyta</taxon>
        <taxon>Tracheophyta</taxon>
        <taxon>Spermatophyta</taxon>
        <taxon>Magnoliopsida</taxon>
        <taxon>eudicotyledons</taxon>
        <taxon>Gunneridae</taxon>
        <taxon>Pentapetalae</taxon>
        <taxon>asterids</taxon>
        <taxon>lamiids</taxon>
        <taxon>Lamiales</taxon>
        <taxon>Oleaceae</taxon>
        <taxon>Forsythieae</taxon>
        <taxon>Forsythia</taxon>
    </lineage>
</organism>
<evidence type="ECO:0000313" key="4">
    <source>
        <dbReference type="Proteomes" id="UP001604277"/>
    </source>
</evidence>
<dbReference type="AlphaFoldDB" id="A0ABD1VN35"/>
<feature type="chain" id="PRO_5044750999" evidence="1">
    <location>
        <begin position="20"/>
        <end position="396"/>
    </location>
</feature>
<gene>
    <name evidence="3" type="ORF">Fot_20114</name>
</gene>
<dbReference type="Gene3D" id="3.30.70.330">
    <property type="match status" value="1"/>
</dbReference>
<protein>
    <submittedName>
        <fullName evidence="3">Protein MEI2-like 7</fullName>
    </submittedName>
</protein>
<evidence type="ECO:0000256" key="1">
    <source>
        <dbReference type="SAM" id="SignalP"/>
    </source>
</evidence>
<evidence type="ECO:0000259" key="2">
    <source>
        <dbReference type="Pfam" id="PF04059"/>
    </source>
</evidence>
<accession>A0ABD1VN35</accession>
<feature type="domain" description="Mei2-like C-terminal RNA recognition motif" evidence="2">
    <location>
        <begin position="245"/>
        <end position="351"/>
    </location>
</feature>
<dbReference type="EMBL" id="JBFOLJ010000005">
    <property type="protein sequence ID" value="KAL2538723.1"/>
    <property type="molecule type" value="Genomic_DNA"/>
</dbReference>
<dbReference type="SUPFAM" id="SSF54928">
    <property type="entry name" value="RNA-binding domain, RBD"/>
    <property type="match status" value="1"/>
</dbReference>
<name>A0ABD1VN35_9LAMI</name>
<sequence>MGYINVVCIQFFGFTAAWATSVVGTDSSVHHGHDNGTQRGKHYTWKLRVWFNFEDWMPCPLSSNSLNPKAEEWRPLQSQPSAPLPPQLVAYTIAAHQVPKQPCYHTLTVPSHQCFLPYEAHAPSKSFYLPPFILFRPDYGYLTYTATSAVSFDANNVLETGIKVNHEEDLKSPCNNKMKLQSSKGTRKFLPPRILMARRACKKLGRQEWRPRNAKSEHGHVVTVGNVVSSQPTSLSIQDFLLSGKTTVMIKNIPNQFRRDDMLKYLDQRCQVYSLEYDFFYLPMDFRSKDNLGYAFVNFTTAVAAVKTMEILQNYHWGTIQTCKGTFVSKKICGVTPARIQGKKNLVARFQNSIFSCDGLDFLPVVFDPPRNGSKPNSVEVVVGRLKPIALCKMMK</sequence>
<dbReference type="Pfam" id="PF04059">
    <property type="entry name" value="RRM_2"/>
    <property type="match status" value="1"/>
</dbReference>
<reference evidence="4" key="1">
    <citation type="submission" date="2024-07" db="EMBL/GenBank/DDBJ databases">
        <title>Two chromosome-level genome assemblies of Korean endemic species Abeliophyllum distichum and Forsythia ovata (Oleaceae).</title>
        <authorList>
            <person name="Jang H."/>
        </authorList>
    </citation>
    <scope>NUCLEOTIDE SEQUENCE [LARGE SCALE GENOMIC DNA]</scope>
</reference>
<dbReference type="InterPro" id="IPR007201">
    <property type="entry name" value="Mei2-like_Rrm_C"/>
</dbReference>